<name>A0ABT8RPK1_9FLAO</name>
<dbReference type="PANTHER" id="PTHR23523">
    <property type="match status" value="1"/>
</dbReference>
<dbReference type="SUPFAM" id="SSF103473">
    <property type="entry name" value="MFS general substrate transporter"/>
    <property type="match status" value="1"/>
</dbReference>
<feature type="transmembrane region" description="Helical" evidence="4">
    <location>
        <begin position="136"/>
        <end position="161"/>
    </location>
</feature>
<dbReference type="InterPro" id="IPR020846">
    <property type="entry name" value="MFS_dom"/>
</dbReference>
<dbReference type="Gene3D" id="1.20.1250.20">
    <property type="entry name" value="MFS general substrate transporter like domains"/>
    <property type="match status" value="2"/>
</dbReference>
<reference evidence="6" key="1">
    <citation type="journal article" date="2014" name="Int. J. Syst. Evol. Microbiol.">
        <title>Complete genome of a new Firmicutes species belonging to the dominant human colonic microbiota ('Ruminococcus bicirculans') reveals two chromosomes and a selective capacity to utilize plant glucans.</title>
        <authorList>
            <consortium name="NISC Comparative Sequencing Program"/>
            <person name="Wegmann U."/>
            <person name="Louis P."/>
            <person name="Goesmann A."/>
            <person name="Henrissat B."/>
            <person name="Duncan S.H."/>
            <person name="Flint H.J."/>
        </authorList>
    </citation>
    <scope>NUCLEOTIDE SEQUENCE</scope>
    <source>
        <strain evidence="6">CECT 8869</strain>
    </source>
</reference>
<evidence type="ECO:0000256" key="3">
    <source>
        <dbReference type="ARBA" id="ARBA00023136"/>
    </source>
</evidence>
<evidence type="ECO:0000259" key="5">
    <source>
        <dbReference type="PROSITE" id="PS50850"/>
    </source>
</evidence>
<dbReference type="PROSITE" id="PS50850">
    <property type="entry name" value="MFS"/>
    <property type="match status" value="1"/>
</dbReference>
<feature type="transmembrane region" description="Helical" evidence="4">
    <location>
        <begin position="12"/>
        <end position="32"/>
    </location>
</feature>
<evidence type="ECO:0000256" key="1">
    <source>
        <dbReference type="ARBA" id="ARBA00022692"/>
    </source>
</evidence>
<keyword evidence="3 4" id="KW-0472">Membrane</keyword>
<evidence type="ECO:0000313" key="6">
    <source>
        <dbReference type="EMBL" id="MDO1512839.1"/>
    </source>
</evidence>
<sequence length="396" mass="42270">MSEPQSRYYKKSTNYLLIAGIIFIAVNLRPALASVGPLIEEIRDSTGLSNTSLGLLTTLPLIAFGVISSLTPLFTKRFGIGGTLLGAMILLTIGIALRYVSSTPALYIGTFLLGIAIALGNVLLPTLTKRNFSENSGIITSMYSSIMSLGAAMAAGISVPLSDGLNLGWRGSLLVWSLLSLIAVFVWMPQVGRLPKSAATRNFSAAMRKMIKSKLAWKVALYMGLQSMVFYIILAWLPVLLQSRGCDAAFAGWMLSLSQATGIIGSIIIPYLAGKQKNQRGIVLILILLEMISIAGLLFPQFGLVALWISILGLVLGGTFGLALLFLVLRSRDTESATELSGMAQSIGYLVAATGPLLFGGIFDLTGNWDYALIFLFIVAALKLYMGLGAGKAEKV</sequence>
<dbReference type="InterPro" id="IPR052524">
    <property type="entry name" value="MFS_Cyanate_Porter"/>
</dbReference>
<dbReference type="EMBL" id="JAUKUC010000001">
    <property type="protein sequence ID" value="MDO1512839.1"/>
    <property type="molecule type" value="Genomic_DNA"/>
</dbReference>
<dbReference type="RefSeq" id="WP_304435840.1">
    <property type="nucleotide sequence ID" value="NZ_JAUKUC010000001.1"/>
</dbReference>
<dbReference type="Pfam" id="PF07690">
    <property type="entry name" value="MFS_1"/>
    <property type="match status" value="1"/>
</dbReference>
<feature type="transmembrane region" description="Helical" evidence="4">
    <location>
        <begin position="78"/>
        <end position="99"/>
    </location>
</feature>
<feature type="transmembrane region" description="Helical" evidence="4">
    <location>
        <begin position="369"/>
        <end position="388"/>
    </location>
</feature>
<dbReference type="Proteomes" id="UP001168579">
    <property type="component" value="Unassembled WGS sequence"/>
</dbReference>
<keyword evidence="7" id="KW-1185">Reference proteome</keyword>
<organism evidence="6 7">
    <name type="scientific">Maribacter confluentis</name>
    <dbReference type="NCBI Taxonomy" id="1656093"/>
    <lineage>
        <taxon>Bacteria</taxon>
        <taxon>Pseudomonadati</taxon>
        <taxon>Bacteroidota</taxon>
        <taxon>Flavobacteriia</taxon>
        <taxon>Flavobacteriales</taxon>
        <taxon>Flavobacteriaceae</taxon>
        <taxon>Maribacter</taxon>
    </lineage>
</organism>
<evidence type="ECO:0000313" key="7">
    <source>
        <dbReference type="Proteomes" id="UP001168579"/>
    </source>
</evidence>
<gene>
    <name evidence="6" type="ORF">Q2T41_09250</name>
</gene>
<feature type="transmembrane region" description="Helical" evidence="4">
    <location>
        <begin position="52"/>
        <end position="71"/>
    </location>
</feature>
<feature type="transmembrane region" description="Helical" evidence="4">
    <location>
        <begin position="305"/>
        <end position="328"/>
    </location>
</feature>
<feature type="domain" description="Major facilitator superfamily (MFS) profile" evidence="5">
    <location>
        <begin position="15"/>
        <end position="395"/>
    </location>
</feature>
<dbReference type="InterPro" id="IPR011701">
    <property type="entry name" value="MFS"/>
</dbReference>
<keyword evidence="2 4" id="KW-1133">Transmembrane helix</keyword>
<dbReference type="PANTHER" id="PTHR23523:SF2">
    <property type="entry name" value="2-NITROIMIDAZOLE TRANSPORTER"/>
    <property type="match status" value="1"/>
</dbReference>
<dbReference type="InterPro" id="IPR036259">
    <property type="entry name" value="MFS_trans_sf"/>
</dbReference>
<feature type="transmembrane region" description="Helical" evidence="4">
    <location>
        <begin position="281"/>
        <end position="299"/>
    </location>
</feature>
<accession>A0ABT8RPK1</accession>
<keyword evidence="1 4" id="KW-0812">Transmembrane</keyword>
<feature type="transmembrane region" description="Helical" evidence="4">
    <location>
        <begin position="340"/>
        <end position="363"/>
    </location>
</feature>
<proteinExistence type="predicted"/>
<evidence type="ECO:0000256" key="4">
    <source>
        <dbReference type="SAM" id="Phobius"/>
    </source>
</evidence>
<reference evidence="6" key="2">
    <citation type="submission" date="2023-06" db="EMBL/GenBank/DDBJ databases">
        <authorList>
            <person name="Lucena T."/>
            <person name="Sun Q."/>
        </authorList>
    </citation>
    <scope>NUCLEOTIDE SEQUENCE</scope>
    <source>
        <strain evidence="6">CECT 8869</strain>
    </source>
</reference>
<feature type="transmembrane region" description="Helical" evidence="4">
    <location>
        <begin position="173"/>
        <end position="194"/>
    </location>
</feature>
<evidence type="ECO:0000256" key="2">
    <source>
        <dbReference type="ARBA" id="ARBA00022989"/>
    </source>
</evidence>
<comment type="caution">
    <text evidence="6">The sequence shown here is derived from an EMBL/GenBank/DDBJ whole genome shotgun (WGS) entry which is preliminary data.</text>
</comment>
<feature type="transmembrane region" description="Helical" evidence="4">
    <location>
        <begin position="105"/>
        <end position="124"/>
    </location>
</feature>
<feature type="transmembrane region" description="Helical" evidence="4">
    <location>
        <begin position="215"/>
        <end position="237"/>
    </location>
</feature>
<feature type="transmembrane region" description="Helical" evidence="4">
    <location>
        <begin position="249"/>
        <end position="269"/>
    </location>
</feature>
<dbReference type="CDD" id="cd17339">
    <property type="entry name" value="MFS_NIMT_CynX_like"/>
    <property type="match status" value="1"/>
</dbReference>
<protein>
    <submittedName>
        <fullName evidence="6">MFS transporter</fullName>
    </submittedName>
</protein>